<proteinExistence type="predicted"/>
<organism evidence="1">
    <name type="scientific">Emiliania huxleyi</name>
    <name type="common">Coccolithophore</name>
    <name type="synonym">Pontosphaera huxleyi</name>
    <dbReference type="NCBI Taxonomy" id="2903"/>
    <lineage>
        <taxon>Eukaryota</taxon>
        <taxon>Haptista</taxon>
        <taxon>Haptophyta</taxon>
        <taxon>Prymnesiophyceae</taxon>
        <taxon>Isochrysidales</taxon>
        <taxon>Noelaerhabdaceae</taxon>
        <taxon>Emiliania</taxon>
    </lineage>
</organism>
<name>A0A6V2Q3E6_EMIHU</name>
<gene>
    <name evidence="1" type="ORF">EHUX00137_LOCUS14966</name>
</gene>
<sequence>MRRPDESAAPMSPSEQARAAGKVVLAPLLSGCIESSVSNRAEAQRFYGIDKLAAVEAKLGANPVARALGPGFAANASRNFIMASSSFVVTPVLYQRLYPQEKKDAQSLFWFGLGVNIFAGNAIAITQQALWGRALDYAAAGGGRPISYAAVVREGLAAEGSAAFITPTKWVARVLMNAPVQGTLPWFYNEVLPLGEGRVLGAARQISAALGGGPRAV</sequence>
<evidence type="ECO:0000313" key="1">
    <source>
        <dbReference type="EMBL" id="CAE0545497.1"/>
    </source>
</evidence>
<protein>
    <submittedName>
        <fullName evidence="1">Uncharacterized protein</fullName>
    </submittedName>
</protein>
<dbReference type="AlphaFoldDB" id="A0A6V2Q3E6"/>
<dbReference type="EMBL" id="HBIR01019748">
    <property type="protein sequence ID" value="CAE0545497.1"/>
    <property type="molecule type" value="Transcribed_RNA"/>
</dbReference>
<accession>A0A6V2Q3E6</accession>
<reference evidence="1" key="1">
    <citation type="submission" date="2021-01" db="EMBL/GenBank/DDBJ databases">
        <authorList>
            <person name="Corre E."/>
            <person name="Pelletier E."/>
            <person name="Niang G."/>
            <person name="Scheremetjew M."/>
            <person name="Finn R."/>
            <person name="Kale V."/>
            <person name="Holt S."/>
            <person name="Cochrane G."/>
            <person name="Meng A."/>
            <person name="Brown T."/>
            <person name="Cohen L."/>
        </authorList>
    </citation>
    <scope>NUCLEOTIDE SEQUENCE</scope>
    <source>
        <strain evidence="1">379</strain>
    </source>
</reference>